<feature type="transmembrane region" description="Helical" evidence="1">
    <location>
        <begin position="141"/>
        <end position="161"/>
    </location>
</feature>
<evidence type="ECO:0000256" key="1">
    <source>
        <dbReference type="SAM" id="Phobius"/>
    </source>
</evidence>
<evidence type="ECO:0000313" key="2">
    <source>
        <dbReference type="EMBL" id="GAC14763.1"/>
    </source>
</evidence>
<comment type="caution">
    <text evidence="2">The sequence shown here is derived from an EMBL/GenBank/DDBJ whole genome shotgun (WGS) entry which is preliminary data.</text>
</comment>
<feature type="transmembrane region" description="Helical" evidence="1">
    <location>
        <begin position="182"/>
        <end position="215"/>
    </location>
</feature>
<dbReference type="eggNOG" id="COG5473">
    <property type="taxonomic scope" value="Bacteria"/>
</dbReference>
<dbReference type="PANTHER" id="PTHR40076">
    <property type="entry name" value="MEMBRANE PROTEIN-RELATED"/>
    <property type="match status" value="1"/>
</dbReference>
<protein>
    <recommendedName>
        <fullName evidence="4">Stress-induced protein UspE</fullName>
    </recommendedName>
</protein>
<feature type="transmembrane region" description="Helical" evidence="1">
    <location>
        <begin position="83"/>
        <end position="101"/>
    </location>
</feature>
<dbReference type="STRING" id="1127673.GLIP_2135"/>
<dbReference type="RefSeq" id="WP_008844579.1">
    <property type="nucleotide sequence ID" value="NZ_BAEN01000041.1"/>
</dbReference>
<keyword evidence="1" id="KW-0812">Transmembrane</keyword>
<accession>K6YDP0</accession>
<keyword evidence="1" id="KW-1133">Transmembrane helix</keyword>
<dbReference type="PANTHER" id="PTHR40076:SF1">
    <property type="entry name" value="MEMBRANE PROTEIN"/>
    <property type="match status" value="1"/>
</dbReference>
<dbReference type="EMBL" id="BAEN01000041">
    <property type="protein sequence ID" value="GAC14763.1"/>
    <property type="molecule type" value="Genomic_DNA"/>
</dbReference>
<dbReference type="OrthoDB" id="5915045at2"/>
<proteinExistence type="predicted"/>
<feature type="transmembrane region" description="Helical" evidence="1">
    <location>
        <begin position="113"/>
        <end position="135"/>
    </location>
</feature>
<dbReference type="AlphaFoldDB" id="K6YDP0"/>
<name>K6YDP0_9ALTE</name>
<dbReference type="Proteomes" id="UP000006334">
    <property type="component" value="Unassembled WGS sequence"/>
</dbReference>
<keyword evidence="1" id="KW-0472">Membrane</keyword>
<organism evidence="2 3">
    <name type="scientific">Aliiglaciecola lipolytica E3</name>
    <dbReference type="NCBI Taxonomy" id="1127673"/>
    <lineage>
        <taxon>Bacteria</taxon>
        <taxon>Pseudomonadati</taxon>
        <taxon>Pseudomonadota</taxon>
        <taxon>Gammaproteobacteria</taxon>
        <taxon>Alteromonadales</taxon>
        <taxon>Alteromonadaceae</taxon>
        <taxon>Aliiglaciecola</taxon>
    </lineage>
</organism>
<evidence type="ECO:0008006" key="4">
    <source>
        <dbReference type="Google" id="ProtNLM"/>
    </source>
</evidence>
<evidence type="ECO:0000313" key="3">
    <source>
        <dbReference type="Proteomes" id="UP000006334"/>
    </source>
</evidence>
<reference evidence="2 3" key="1">
    <citation type="journal article" date="2017" name="Antonie Van Leeuwenhoek">
        <title>Rhizobium rhizosphaerae sp. nov., a novel species isolated from rice rhizosphere.</title>
        <authorList>
            <person name="Zhao J.J."/>
            <person name="Zhang J."/>
            <person name="Zhang R.J."/>
            <person name="Zhang C.W."/>
            <person name="Yin H.Q."/>
            <person name="Zhang X.X."/>
        </authorList>
    </citation>
    <scope>NUCLEOTIDE SEQUENCE [LARGE SCALE GENOMIC DNA]</scope>
    <source>
        <strain evidence="2 3">E3</strain>
    </source>
</reference>
<keyword evidence="3" id="KW-1185">Reference proteome</keyword>
<dbReference type="InterPro" id="IPR010380">
    <property type="entry name" value="DUF975"/>
</dbReference>
<gene>
    <name evidence="2" type="ORF">GLIP_2135</name>
</gene>
<feature type="transmembrane region" description="Helical" evidence="1">
    <location>
        <begin position="40"/>
        <end position="63"/>
    </location>
</feature>
<sequence>MLKPIKKPYSDLIQKNLAGEYNFDLKVILAKGFENTTSSIWIFFQMIFVVFGISLVIATIYIKFQGIQTMEQFTQSHLMTLDLVIQLVIAPFTAAMMLQGANSHIKRLANVRFLFSTLPQALPICVVTGFILLLTKIGMTLFILPGLYLMIATSFAVLLVADKRLTPIDAIILSVKMVNRYLFPFTILYFLFLILLILSIVSFGIGLLLLIPFYYNVNGMLYSELFGYGSADETLQPDSAGDSTFDA</sequence>